<keyword evidence="5" id="KW-0999">Mitochondrion inner membrane</keyword>
<gene>
    <name evidence="12" type="ORF">GSTUAT00006303001</name>
</gene>
<dbReference type="PANTHER" id="PTHR13313">
    <property type="entry name" value="CYTOCHROME C OXIDASE SUBUNIT VIIC"/>
    <property type="match status" value="1"/>
</dbReference>
<evidence type="ECO:0000256" key="6">
    <source>
        <dbReference type="ARBA" id="ARBA00022946"/>
    </source>
</evidence>
<dbReference type="SUPFAM" id="SSF81427">
    <property type="entry name" value="Mitochondrial cytochrome c oxidase subunit VIIc (aka VIIIa)"/>
    <property type="match status" value="1"/>
</dbReference>
<dbReference type="InterPro" id="IPR004202">
    <property type="entry name" value="COX7C/Cox8"/>
</dbReference>
<comment type="subcellular location">
    <subcellularLocation>
        <location evidence="1">Mitochondrion inner membrane</location>
        <topology evidence="1">Single-pass membrane protein</topology>
    </subcellularLocation>
</comment>
<proteinExistence type="inferred from homology"/>
<comment type="pathway">
    <text evidence="2">Energy metabolism; oxidative phosphorylation.</text>
</comment>
<dbReference type="GO" id="GO:0005743">
    <property type="term" value="C:mitochondrial inner membrane"/>
    <property type="evidence" value="ECO:0007669"/>
    <property type="project" value="UniProtKB-SubCell"/>
</dbReference>
<keyword evidence="8" id="KW-0496">Mitochondrion</keyword>
<evidence type="ECO:0000313" key="13">
    <source>
        <dbReference type="Proteomes" id="UP001412239"/>
    </source>
</evidence>
<reference evidence="12" key="1">
    <citation type="submission" date="2015-10" db="EMBL/GenBank/DDBJ databases">
        <authorList>
            <person name="Regsiter A."/>
            <person name="william w."/>
        </authorList>
    </citation>
    <scope>NUCLEOTIDE SEQUENCE</scope>
    <source>
        <strain evidence="12">Montdore</strain>
    </source>
</reference>
<evidence type="ECO:0000256" key="9">
    <source>
        <dbReference type="ARBA" id="ARBA00023136"/>
    </source>
</evidence>
<dbReference type="UniPathway" id="UPA00705"/>
<dbReference type="EMBL" id="LN891076">
    <property type="protein sequence ID" value="CUS09588.1"/>
    <property type="molecule type" value="Genomic_DNA"/>
</dbReference>
<dbReference type="Proteomes" id="UP001412239">
    <property type="component" value="Unassembled WGS sequence"/>
</dbReference>
<protein>
    <recommendedName>
        <fullName evidence="10">Cytochrome c oxidase subunit 8, mitochondrial</fullName>
    </recommendedName>
</protein>
<feature type="transmembrane region" description="Helical" evidence="11">
    <location>
        <begin position="99"/>
        <end position="120"/>
    </location>
</feature>
<dbReference type="Gene3D" id="4.10.49.10">
    <property type="entry name" value="Cytochrome c oxidase subunit VIIc"/>
    <property type="match status" value="1"/>
</dbReference>
<dbReference type="Pfam" id="PF02935">
    <property type="entry name" value="COX7C"/>
    <property type="match status" value="1"/>
</dbReference>
<evidence type="ECO:0000256" key="10">
    <source>
        <dbReference type="ARBA" id="ARBA00071004"/>
    </source>
</evidence>
<keyword evidence="4 11" id="KW-0812">Transmembrane</keyword>
<evidence type="ECO:0000256" key="5">
    <source>
        <dbReference type="ARBA" id="ARBA00022792"/>
    </source>
</evidence>
<comment type="similarity">
    <text evidence="3">Belongs to the cytochrome c oxidase VIIc family.</text>
</comment>
<dbReference type="GO" id="GO:0006123">
    <property type="term" value="P:mitochondrial electron transport, cytochrome c to oxygen"/>
    <property type="evidence" value="ECO:0007669"/>
    <property type="project" value="InterPro"/>
</dbReference>
<dbReference type="GO" id="GO:0045277">
    <property type="term" value="C:respiratory chain complex IV"/>
    <property type="evidence" value="ECO:0007669"/>
    <property type="project" value="InterPro"/>
</dbReference>
<dbReference type="PANTHER" id="PTHR13313:SF0">
    <property type="entry name" value="CYTOCHROME C OXIDASE SUBUNIT 7C, MITOCHONDRIAL"/>
    <property type="match status" value="1"/>
</dbReference>
<evidence type="ECO:0000256" key="11">
    <source>
        <dbReference type="SAM" id="Phobius"/>
    </source>
</evidence>
<evidence type="ECO:0000256" key="4">
    <source>
        <dbReference type="ARBA" id="ARBA00022692"/>
    </source>
</evidence>
<evidence type="ECO:0000256" key="7">
    <source>
        <dbReference type="ARBA" id="ARBA00022989"/>
    </source>
</evidence>
<organism evidence="12 13">
    <name type="scientific">Tuber aestivum</name>
    <name type="common">summer truffle</name>
    <dbReference type="NCBI Taxonomy" id="59557"/>
    <lineage>
        <taxon>Eukaryota</taxon>
        <taxon>Fungi</taxon>
        <taxon>Dikarya</taxon>
        <taxon>Ascomycota</taxon>
        <taxon>Pezizomycotina</taxon>
        <taxon>Pezizomycetes</taxon>
        <taxon>Pezizales</taxon>
        <taxon>Tuberaceae</taxon>
        <taxon>Tuber</taxon>
    </lineage>
</organism>
<evidence type="ECO:0000256" key="8">
    <source>
        <dbReference type="ARBA" id="ARBA00023128"/>
    </source>
</evidence>
<keyword evidence="13" id="KW-1185">Reference proteome</keyword>
<evidence type="ECO:0000256" key="1">
    <source>
        <dbReference type="ARBA" id="ARBA00004434"/>
    </source>
</evidence>
<keyword evidence="6" id="KW-0809">Transit peptide</keyword>
<evidence type="ECO:0000256" key="2">
    <source>
        <dbReference type="ARBA" id="ARBA00004673"/>
    </source>
</evidence>
<dbReference type="FunFam" id="4.10.49.10:FF:000001">
    <property type="entry name" value="Cytochrome c oxidase subunit 7C"/>
    <property type="match status" value="1"/>
</dbReference>
<sequence>MGGWIWGAIHGHRPTLHDTRNFLSLQPLAPYSNYLVKIHLISTQVMIQRTALRSALATARAPHLLARRGLHATPARLGGYHYPEGPRSNLPFNPHTRFFHLRFIAFCTVGFGFPFMIAIWQTSKNKE</sequence>
<keyword evidence="9 11" id="KW-0472">Membrane</keyword>
<dbReference type="InterPro" id="IPR036636">
    <property type="entry name" value="COX7C/Cox8_sf"/>
</dbReference>
<evidence type="ECO:0000256" key="3">
    <source>
        <dbReference type="ARBA" id="ARBA00010514"/>
    </source>
</evidence>
<keyword evidence="7 11" id="KW-1133">Transmembrane helix</keyword>
<name>A0A292PSI4_9PEZI</name>
<evidence type="ECO:0000313" key="12">
    <source>
        <dbReference type="EMBL" id="CUS09588.1"/>
    </source>
</evidence>
<accession>A0A292PSI4</accession>
<dbReference type="AlphaFoldDB" id="A0A292PSI4"/>